<dbReference type="EMBL" id="SPLM01000002">
    <property type="protein sequence ID" value="TMW68504.1"/>
    <property type="molecule type" value="Genomic_DNA"/>
</dbReference>
<dbReference type="Gene3D" id="1.10.238.10">
    <property type="entry name" value="EF-hand"/>
    <property type="match status" value="1"/>
</dbReference>
<feature type="region of interest" description="Disordered" evidence="1">
    <location>
        <begin position="1"/>
        <end position="39"/>
    </location>
</feature>
<sequence>MEAINASAPEQDPTATRRRSSGNGSHTPEERSPLSKHKYDSPFDLSLAAARKRSQQEKLWEMFATYALQMSSDDPTRMRVYNVIKLLQDCGVIDNSHSEEAKMIEKEVATVCESFLKAHASERDVTKRMDFTVFLALLMHFAQMSGDQDPTRAYDSLVRTCLEKQQKPRHRVPVVKEIQDCKRVLHTFEEPLTRLFTFYATQTHTRLEKLDKKMAQRSPSYIAYAECLTFARRYGILAHGVLTTTEFATIYIDSLAKVPEDEYQRVLTFGCFCELMVRVARKICPSDAVPPDKKLKGLFQLMWLASSSTSPRSLKITDVLKTDHVDVTKHFLIHFEKFWRKENYENYVGDRTLSGLDSDPGLQDPADNSTTHVAPTVGQPKRMSRRLSLCVQTTSSSDQKDAPKTLQRRFTIQSTPPA</sequence>
<proteinExistence type="predicted"/>
<reference evidence="2" key="1">
    <citation type="submission" date="2019-03" db="EMBL/GenBank/DDBJ databases">
        <title>Long read genome sequence of the mycoparasitic Pythium oligandrum ATCC 38472 isolated from sugarbeet rhizosphere.</title>
        <authorList>
            <person name="Gaulin E."/>
        </authorList>
    </citation>
    <scope>NUCLEOTIDE SEQUENCE</scope>
    <source>
        <strain evidence="2">ATCC 38472_TT</strain>
    </source>
</reference>
<protein>
    <submittedName>
        <fullName evidence="2">Uncharacterized protein</fullName>
    </submittedName>
</protein>
<dbReference type="AlphaFoldDB" id="A0A8K1FPM1"/>
<name>A0A8K1FPM1_PYTOL</name>
<evidence type="ECO:0000313" key="2">
    <source>
        <dbReference type="EMBL" id="TMW68504.1"/>
    </source>
</evidence>
<feature type="region of interest" description="Disordered" evidence="1">
    <location>
        <begin position="355"/>
        <end position="418"/>
    </location>
</feature>
<keyword evidence="3" id="KW-1185">Reference proteome</keyword>
<comment type="caution">
    <text evidence="2">The sequence shown here is derived from an EMBL/GenBank/DDBJ whole genome shotgun (WGS) entry which is preliminary data.</text>
</comment>
<feature type="compositionally biased region" description="Polar residues" evidence="1">
    <location>
        <begin position="408"/>
        <end position="418"/>
    </location>
</feature>
<accession>A0A8K1FPM1</accession>
<gene>
    <name evidence="2" type="ORF">Poli38472_005972</name>
</gene>
<dbReference type="Proteomes" id="UP000794436">
    <property type="component" value="Unassembled WGS sequence"/>
</dbReference>
<evidence type="ECO:0000256" key="1">
    <source>
        <dbReference type="SAM" id="MobiDB-lite"/>
    </source>
</evidence>
<evidence type="ECO:0000313" key="3">
    <source>
        <dbReference type="Proteomes" id="UP000794436"/>
    </source>
</evidence>
<feature type="compositionally biased region" description="Basic and acidic residues" evidence="1">
    <location>
        <begin position="27"/>
        <end position="39"/>
    </location>
</feature>
<organism evidence="2 3">
    <name type="scientific">Pythium oligandrum</name>
    <name type="common">Mycoparasitic fungus</name>
    <dbReference type="NCBI Taxonomy" id="41045"/>
    <lineage>
        <taxon>Eukaryota</taxon>
        <taxon>Sar</taxon>
        <taxon>Stramenopiles</taxon>
        <taxon>Oomycota</taxon>
        <taxon>Peronosporomycetes</taxon>
        <taxon>Pythiales</taxon>
        <taxon>Pythiaceae</taxon>
        <taxon>Pythium</taxon>
    </lineage>
</organism>
<dbReference type="OrthoDB" id="64117at2759"/>